<gene>
    <name evidence="2" type="ORF">EOW66_13090</name>
</gene>
<sequence length="289" mass="30568">MKMTQTLGAGAVALALAALPARAIDVGPADYTILPSGTALAMLYLQHLSADSLEVNGAAVPGSSFEANVGILRGLYYTAFGDLPAAYHLVIPFADIDRARIGGADQPTSSGLGDTTLGLTVWPVQPETPETGTSFGVSLFATLPTGNYDPERLGIGEGTWSLTPQIGVIQGLGGGFFFDGALDVAFQGDHREAGAEHSRSPSWQLQAMLRKQWGPATSLTVGYSGQRGGKQKVAGAETGLKTHRDQLRLYLTHFIDPTTQIQGLLARDFNVEGGYKYDSAVQLRLVKVF</sequence>
<dbReference type="EMBL" id="SAVA01000007">
    <property type="protein sequence ID" value="RWR51200.1"/>
    <property type="molecule type" value="Genomic_DNA"/>
</dbReference>
<feature type="signal peptide" evidence="1">
    <location>
        <begin position="1"/>
        <end position="23"/>
    </location>
</feature>
<keyword evidence="3" id="KW-1185">Reference proteome</keyword>
<comment type="caution">
    <text evidence="2">The sequence shown here is derived from an EMBL/GenBank/DDBJ whole genome shotgun (WGS) entry which is preliminary data.</text>
</comment>
<evidence type="ECO:0000313" key="3">
    <source>
        <dbReference type="Proteomes" id="UP000288071"/>
    </source>
</evidence>
<keyword evidence="1" id="KW-0732">Signal</keyword>
<name>A0A3S3LYH0_9RHOB</name>
<proteinExistence type="predicted"/>
<evidence type="ECO:0000313" key="2">
    <source>
        <dbReference type="EMBL" id="RWR51200.1"/>
    </source>
</evidence>
<protein>
    <submittedName>
        <fullName evidence="2">Transporter</fullName>
    </submittedName>
</protein>
<dbReference type="AlphaFoldDB" id="A0A3S3LYH0"/>
<accession>A0A3S3LYH0</accession>
<reference evidence="2 3" key="1">
    <citation type="submission" date="2019-01" db="EMBL/GenBank/DDBJ databases">
        <title>Sinorhodobacter populi sp. nov. isolated from the symptomatic bark tissue of Populus euramericana canker.</title>
        <authorList>
            <person name="Xu G."/>
        </authorList>
    </citation>
    <scope>NUCLEOTIDE SEQUENCE [LARGE SCALE GENOMIC DNA]</scope>
    <source>
        <strain evidence="2 3">CGMCC 1.12963</strain>
    </source>
</reference>
<organism evidence="2 3">
    <name type="scientific">Paenirhodobacter huangdaonensis</name>
    <dbReference type="NCBI Taxonomy" id="2501515"/>
    <lineage>
        <taxon>Bacteria</taxon>
        <taxon>Pseudomonadati</taxon>
        <taxon>Pseudomonadota</taxon>
        <taxon>Alphaproteobacteria</taxon>
        <taxon>Rhodobacterales</taxon>
        <taxon>Rhodobacter group</taxon>
        <taxon>Paenirhodobacter</taxon>
    </lineage>
</organism>
<dbReference type="InterPro" id="IPR025737">
    <property type="entry name" value="FApF"/>
</dbReference>
<reference evidence="3" key="2">
    <citation type="submission" date="2019-01" db="EMBL/GenBank/DDBJ databases">
        <title>Sinorhodobacter populi sp. nov. isolated from the symptomatic bark tissue of Populus euramericana canker.</title>
        <authorList>
            <person name="Li Y."/>
        </authorList>
    </citation>
    <scope>NUCLEOTIDE SEQUENCE [LARGE SCALE GENOMIC DNA]</scope>
    <source>
        <strain evidence="3">CGMCC 1.12963</strain>
    </source>
</reference>
<feature type="chain" id="PRO_5018609118" evidence="1">
    <location>
        <begin position="24"/>
        <end position="289"/>
    </location>
</feature>
<dbReference type="RefSeq" id="WP_128156774.1">
    <property type="nucleotide sequence ID" value="NZ_JBHSOM010000030.1"/>
</dbReference>
<evidence type="ECO:0000256" key="1">
    <source>
        <dbReference type="SAM" id="SignalP"/>
    </source>
</evidence>
<dbReference type="Pfam" id="PF13557">
    <property type="entry name" value="Phenol_MetA_deg"/>
    <property type="match status" value="1"/>
</dbReference>
<dbReference type="Proteomes" id="UP000288071">
    <property type="component" value="Unassembled WGS sequence"/>
</dbReference>